<dbReference type="InterPro" id="IPR036812">
    <property type="entry name" value="NAD(P)_OxRdtase_dom_sf"/>
</dbReference>
<dbReference type="Gene3D" id="3.20.20.100">
    <property type="entry name" value="NADP-dependent oxidoreductase domain"/>
    <property type="match status" value="1"/>
</dbReference>
<protein>
    <recommendedName>
        <fullName evidence="3">Aldo/keto reductase</fullName>
    </recommendedName>
</protein>
<name>A0A380FA38_STAGA</name>
<evidence type="ECO:0000313" key="2">
    <source>
        <dbReference type="Proteomes" id="UP000255277"/>
    </source>
</evidence>
<dbReference type="SUPFAM" id="SSF51430">
    <property type="entry name" value="NAD(P)-linked oxidoreductase"/>
    <property type="match status" value="1"/>
</dbReference>
<dbReference type="AlphaFoldDB" id="A0A380FA38"/>
<dbReference type="Proteomes" id="UP000255277">
    <property type="component" value="Unassembled WGS sequence"/>
</dbReference>
<dbReference type="EMBL" id="UHDK01000001">
    <property type="protein sequence ID" value="SUM31057.1"/>
    <property type="molecule type" value="Genomic_DNA"/>
</dbReference>
<evidence type="ECO:0000313" key="1">
    <source>
        <dbReference type="EMBL" id="SUM31057.1"/>
    </source>
</evidence>
<gene>
    <name evidence="1" type="ORF">NCTC12195_00462</name>
</gene>
<evidence type="ECO:0008006" key="3">
    <source>
        <dbReference type="Google" id="ProtNLM"/>
    </source>
</evidence>
<proteinExistence type="predicted"/>
<accession>A0A380FA38</accession>
<reference evidence="1 2" key="1">
    <citation type="submission" date="2018-06" db="EMBL/GenBank/DDBJ databases">
        <authorList>
            <consortium name="Pathogen Informatics"/>
            <person name="Doyle S."/>
        </authorList>
    </citation>
    <scope>NUCLEOTIDE SEQUENCE [LARGE SCALE GENOMIC DNA]</scope>
    <source>
        <strain evidence="1 2">NCTC12195</strain>
    </source>
</reference>
<sequence length="31" mass="3432">MQYRELGKTGMKISEVSFGTWAIGGAWGKNK</sequence>
<organism evidence="1 2">
    <name type="scientific">Staphylococcus gallinarum</name>
    <dbReference type="NCBI Taxonomy" id="1293"/>
    <lineage>
        <taxon>Bacteria</taxon>
        <taxon>Bacillati</taxon>
        <taxon>Bacillota</taxon>
        <taxon>Bacilli</taxon>
        <taxon>Bacillales</taxon>
        <taxon>Staphylococcaceae</taxon>
        <taxon>Staphylococcus</taxon>
    </lineage>
</organism>